<evidence type="ECO:0000313" key="5">
    <source>
        <dbReference type="Proteomes" id="UP000181936"/>
    </source>
</evidence>
<feature type="transmembrane region" description="Helical" evidence="1">
    <location>
        <begin position="38"/>
        <end position="55"/>
    </location>
</feature>
<dbReference type="Proteomes" id="UP000181936">
    <property type="component" value="Chromosome"/>
</dbReference>
<feature type="domain" description="DUF1980" evidence="3">
    <location>
        <begin position="139"/>
        <end position="264"/>
    </location>
</feature>
<evidence type="ECO:0000259" key="3">
    <source>
        <dbReference type="Pfam" id="PF21537"/>
    </source>
</evidence>
<keyword evidence="1" id="KW-1133">Transmembrane helix</keyword>
<dbReference type="InterPro" id="IPR048493">
    <property type="entry name" value="DUF1980_N"/>
</dbReference>
<dbReference type="InterPro" id="IPR048447">
    <property type="entry name" value="DUF1980_C"/>
</dbReference>
<dbReference type="InterPro" id="IPR015402">
    <property type="entry name" value="DUF1980"/>
</dbReference>
<dbReference type="InterPro" id="IPR052955">
    <property type="entry name" value="UPF0703_membrane_permease"/>
</dbReference>
<dbReference type="EMBL" id="CP016020">
    <property type="protein sequence ID" value="APH05832.1"/>
    <property type="molecule type" value="Genomic_DNA"/>
</dbReference>
<organism evidence="4 5">
    <name type="scientific">Bacillus weihaiensis</name>
    <dbReference type="NCBI Taxonomy" id="1547283"/>
    <lineage>
        <taxon>Bacteria</taxon>
        <taxon>Bacillati</taxon>
        <taxon>Bacillota</taxon>
        <taxon>Bacilli</taxon>
        <taxon>Bacillales</taxon>
        <taxon>Bacillaceae</taxon>
        <taxon>Bacillus</taxon>
    </lineage>
</organism>
<dbReference type="PANTHER" id="PTHR40047:SF1">
    <property type="entry name" value="UPF0703 PROTEIN YCGQ"/>
    <property type="match status" value="1"/>
</dbReference>
<dbReference type="Pfam" id="PF09323">
    <property type="entry name" value="DUF1980"/>
    <property type="match status" value="1"/>
</dbReference>
<dbReference type="PANTHER" id="PTHR40047">
    <property type="entry name" value="UPF0703 PROTEIN YCGQ"/>
    <property type="match status" value="1"/>
</dbReference>
<dbReference type="Pfam" id="PF21537">
    <property type="entry name" value="DUF1980_C"/>
    <property type="match status" value="1"/>
</dbReference>
<dbReference type="AlphaFoldDB" id="A0A1L3MU22"/>
<keyword evidence="5" id="KW-1185">Reference proteome</keyword>
<evidence type="ECO:0000256" key="1">
    <source>
        <dbReference type="SAM" id="Phobius"/>
    </source>
</evidence>
<sequence length="265" mass="30063">MILQKRQAIKAIILLLFASFIFFLHQSGEITQFIHPDYLSFSQLASVLFFILFFFQVPRIFKPLDAEVDHSLCGPFGCNHEEEANSLSVVVSIGIISIPLLTGFMMPYKTFGADEALKRGIQYSNLDHKHVGEFEITNAAVNHLMSQKVILFDHTSFADNMSVLSKYPEVFEGKTIEMEGFIAEDTQMATNQKVLTRFQVTHCVADANASGFVLANSNEFVLMKNMWVHIKGTLKMKEDNQQFIPVIHIDSVKRINTPEDPYIFS</sequence>
<reference evidence="4 5" key="1">
    <citation type="journal article" date="2016" name="Sci. Rep.">
        <title>Complete genome sequence and transcriptomic analysis of a novel marine strain Bacillus weihaiensis reveals the mechanism of brown algae degradation.</title>
        <authorList>
            <person name="Zhu Y."/>
            <person name="Chen P."/>
            <person name="Bao Y."/>
            <person name="Men Y."/>
            <person name="Zeng Y."/>
            <person name="Yang J."/>
            <person name="Sun J."/>
            <person name="Sun Y."/>
        </authorList>
    </citation>
    <scope>NUCLEOTIDE SEQUENCE [LARGE SCALE GENOMIC DNA]</scope>
    <source>
        <strain evidence="4 5">Alg07</strain>
    </source>
</reference>
<evidence type="ECO:0000259" key="2">
    <source>
        <dbReference type="Pfam" id="PF09323"/>
    </source>
</evidence>
<proteinExistence type="predicted"/>
<evidence type="ECO:0000313" key="4">
    <source>
        <dbReference type="EMBL" id="APH05832.1"/>
    </source>
</evidence>
<dbReference type="OrthoDB" id="9770408at2"/>
<keyword evidence="1" id="KW-0812">Transmembrane</keyword>
<keyword evidence="1" id="KW-0472">Membrane</keyword>
<dbReference type="STRING" id="1547283.A9C19_14430"/>
<accession>A0A1L3MU22</accession>
<dbReference type="RefSeq" id="WP_072580626.1">
    <property type="nucleotide sequence ID" value="NZ_CP016020.1"/>
</dbReference>
<dbReference type="KEGG" id="bwh:A9C19_14430"/>
<name>A0A1L3MU22_9BACI</name>
<gene>
    <name evidence="4" type="ORF">A9C19_14430</name>
</gene>
<dbReference type="NCBIfam" id="TIGR03943">
    <property type="entry name" value="TIGR03943 family putative permease subunit"/>
    <property type="match status" value="1"/>
</dbReference>
<feature type="domain" description="DUF1980" evidence="2">
    <location>
        <begin position="9"/>
        <end position="122"/>
    </location>
</feature>
<protein>
    <submittedName>
        <fullName evidence="4">TIGR03943 family protein</fullName>
    </submittedName>
</protein>